<reference evidence="1" key="1">
    <citation type="submission" date="2022-06" db="EMBL/GenBank/DDBJ databases">
        <authorList>
            <person name="Legras J.-L."/>
            <person name="Devillers H."/>
            <person name="Grondin C."/>
        </authorList>
    </citation>
    <scope>NUCLEOTIDE SEQUENCE</scope>
    <source>
        <strain evidence="1">CLIB 1444</strain>
    </source>
</reference>
<dbReference type="EMBL" id="CALSDN010000017">
    <property type="protein sequence ID" value="CAH6723590.1"/>
    <property type="molecule type" value="Genomic_DNA"/>
</dbReference>
<evidence type="ECO:0000313" key="2">
    <source>
        <dbReference type="Proteomes" id="UP001152531"/>
    </source>
</evidence>
<keyword evidence="2" id="KW-1185">Reference proteome</keyword>
<gene>
    <name evidence="1" type="ORF">CLIB1444_17S00254</name>
</gene>
<protein>
    <submittedName>
        <fullName evidence="1">Vacuolar basic amino acid transporter 2</fullName>
    </submittedName>
</protein>
<sequence>MTEQIQDQAQQLPHRLLLTTLGCLTISLFVSFFDQTAVTTSIPSIEKSLGNSSLINTWCGASYLIANTNFQLQFGRLSDIFGRKNIFLLCIGCLFVGNLVSGFSENIVMLFIFRGISGIGGGGINCLVMITFSDLLTPRERGKYFGFVAISTSLGNGAGPLLGGLLSEKANWRWTFWISCPIAVVSACCLYFFVPLKPVTGSFKIKLKQLDIWGFITSLVGIVFVLVAISGGGETWSWKSPQVLSLLIIGVITFIAFLCIEQFYATIPMIPLYLFKDFHLSLLFLMCLLMGWAYFVDIYYLPLYLQNVRGWSPIMSGLLQLPATCSSSIFGVGVGFLNSKYGNYVACLWFGGAMWCLGTGLKILFNLHSNIGLLVGSNLIQGLGIAFTFQPTLLALLSYSNPKDRAVVTGLRNFFRCFGGAFGLLISGIIFNTLFKKRISDIYEDSKMVEEIIANPNGLSAYGTPVINAYLDCYRDVMISLTALSGLMFLLSLAIKNKNEDEDSKENEKNEDKSSFSMISIQNENKS</sequence>
<comment type="caution">
    <text evidence="1">The sequence shown here is derived from an EMBL/GenBank/DDBJ whole genome shotgun (WGS) entry which is preliminary data.</text>
</comment>
<dbReference type="Proteomes" id="UP001152531">
    <property type="component" value="Unassembled WGS sequence"/>
</dbReference>
<name>A0ACA9YGB2_9ASCO</name>
<accession>A0ACA9YGB2</accession>
<proteinExistence type="predicted"/>
<organism evidence="1 2">
    <name type="scientific">[Candida] jaroonii</name>
    <dbReference type="NCBI Taxonomy" id="467808"/>
    <lineage>
        <taxon>Eukaryota</taxon>
        <taxon>Fungi</taxon>
        <taxon>Dikarya</taxon>
        <taxon>Ascomycota</taxon>
        <taxon>Saccharomycotina</taxon>
        <taxon>Pichiomycetes</taxon>
        <taxon>Debaryomycetaceae</taxon>
        <taxon>Yamadazyma</taxon>
    </lineage>
</organism>
<evidence type="ECO:0000313" key="1">
    <source>
        <dbReference type="EMBL" id="CAH6723590.1"/>
    </source>
</evidence>